<protein>
    <submittedName>
        <fullName evidence="1">Uncharacterized protein</fullName>
    </submittedName>
</protein>
<name>A0A6M3LMP2_9ZZZZ</name>
<organism evidence="1">
    <name type="scientific">viral metagenome</name>
    <dbReference type="NCBI Taxonomy" id="1070528"/>
    <lineage>
        <taxon>unclassified sequences</taxon>
        <taxon>metagenomes</taxon>
        <taxon>organismal metagenomes</taxon>
    </lineage>
</organism>
<evidence type="ECO:0000313" key="1">
    <source>
        <dbReference type="EMBL" id="QJA94045.1"/>
    </source>
</evidence>
<sequence length="145" mass="16936">MNPSEFIASQDLQLYHLNEKPCPSTKEGAIYIGVKKGEPIPELFIPLILKKNLNFVENVVYKNSEPVFTEEQKVKYGLVDVVSNKDMKVKRSKYSYEALIIKLNELDEKEFKKWLEKETGYDLDRRKSARELIVEVLRIQAEELL</sequence>
<reference evidence="1" key="1">
    <citation type="submission" date="2020-03" db="EMBL/GenBank/DDBJ databases">
        <title>The deep terrestrial virosphere.</title>
        <authorList>
            <person name="Holmfeldt K."/>
            <person name="Nilsson E."/>
            <person name="Simone D."/>
            <person name="Lopez-Fernandez M."/>
            <person name="Wu X."/>
            <person name="de Brujin I."/>
            <person name="Lundin D."/>
            <person name="Andersson A."/>
            <person name="Bertilsson S."/>
            <person name="Dopson M."/>
        </authorList>
    </citation>
    <scope>NUCLEOTIDE SEQUENCE</scope>
    <source>
        <strain evidence="1">MM415B04016</strain>
    </source>
</reference>
<gene>
    <name evidence="1" type="ORF">MM415B04016_0004</name>
</gene>
<dbReference type="AlphaFoldDB" id="A0A6M3LMP2"/>
<proteinExistence type="predicted"/>
<dbReference type="EMBL" id="MT143199">
    <property type="protein sequence ID" value="QJA94045.1"/>
    <property type="molecule type" value="Genomic_DNA"/>
</dbReference>
<accession>A0A6M3LMP2</accession>